<dbReference type="EMBL" id="QNUL01000009">
    <property type="protein sequence ID" value="REA60843.1"/>
    <property type="molecule type" value="Genomic_DNA"/>
</dbReference>
<evidence type="ECO:0000259" key="2">
    <source>
        <dbReference type="Pfam" id="PF18962"/>
    </source>
</evidence>
<reference evidence="3 4" key="1">
    <citation type="submission" date="2018-07" db="EMBL/GenBank/DDBJ databases">
        <title>Dyadobacter roseus sp. nov., isolated from rose rhizosphere soil.</title>
        <authorList>
            <person name="Chen L."/>
        </authorList>
    </citation>
    <scope>NUCLEOTIDE SEQUENCE [LARGE SCALE GENOMIC DNA]</scope>
    <source>
        <strain evidence="3 4">RS19</strain>
    </source>
</reference>
<name>A0A3D8YAL6_9BACT</name>
<organism evidence="3 4">
    <name type="scientific">Dyadobacter luteus</name>
    <dbReference type="NCBI Taxonomy" id="2259619"/>
    <lineage>
        <taxon>Bacteria</taxon>
        <taxon>Pseudomonadati</taxon>
        <taxon>Bacteroidota</taxon>
        <taxon>Cytophagia</taxon>
        <taxon>Cytophagales</taxon>
        <taxon>Spirosomataceae</taxon>
        <taxon>Dyadobacter</taxon>
    </lineage>
</organism>
<evidence type="ECO:0000256" key="1">
    <source>
        <dbReference type="SAM" id="SignalP"/>
    </source>
</evidence>
<keyword evidence="4" id="KW-1185">Reference proteome</keyword>
<feature type="signal peptide" evidence="1">
    <location>
        <begin position="1"/>
        <end position="22"/>
    </location>
</feature>
<dbReference type="InterPro" id="IPR026444">
    <property type="entry name" value="Secre_tail"/>
</dbReference>
<evidence type="ECO:0000313" key="3">
    <source>
        <dbReference type="EMBL" id="REA60843.1"/>
    </source>
</evidence>
<dbReference type="Pfam" id="PF18962">
    <property type="entry name" value="Por_Secre_tail"/>
    <property type="match status" value="1"/>
</dbReference>
<feature type="chain" id="PRO_5017609146" description="Secretion system C-terminal sorting domain-containing protein" evidence="1">
    <location>
        <begin position="23"/>
        <end position="1414"/>
    </location>
</feature>
<gene>
    <name evidence="3" type="ORF">DSL64_13120</name>
</gene>
<proteinExistence type="predicted"/>
<dbReference type="OrthoDB" id="903507at2"/>
<comment type="caution">
    <text evidence="3">The sequence shown here is derived from an EMBL/GenBank/DDBJ whole genome shotgun (WGS) entry which is preliminary data.</text>
</comment>
<dbReference type="NCBIfam" id="TIGR04183">
    <property type="entry name" value="Por_Secre_tail"/>
    <property type="match status" value="1"/>
</dbReference>
<feature type="domain" description="Secretion system C-terminal sorting" evidence="2">
    <location>
        <begin position="1345"/>
        <end position="1411"/>
    </location>
</feature>
<dbReference type="RefSeq" id="WP_115831365.1">
    <property type="nucleotide sequence ID" value="NZ_QNUL01000009.1"/>
</dbReference>
<evidence type="ECO:0000313" key="4">
    <source>
        <dbReference type="Proteomes" id="UP000256373"/>
    </source>
</evidence>
<keyword evidence="1" id="KW-0732">Signal</keyword>
<accession>A0A3D8YAL6</accession>
<sequence length="1414" mass="153203">MKNFFLLLLMLLGLQVKLFAQAPSITITYPEPVCLNSVQKVQVAIAGSFNSNNKFTVQVRISDNTPVLSEIPAELIEGKIHVMYSDSSLSVPPYIQIRILSTSPKVESNWYNTKIHTKGIVQLSTFQPDSINAGEDLLLKFRTFSSSSAQIVLNDGSSYGLDSFLSGYVDHMRRKATNVSTPFTIARAENICGVMKSGGEAKAYINPTSLKVISVHPETTCEGSEIKVSYSTFGQALPTSAKYKLRITVYTGDSKTVEVPAVLKDNLLTATFPTSFNVSSRGEYKLRIIADNPAIVGLESDYSFYVHPKAGASVNTTSKTINIGEKVQVGVSFSGIPPFSATLQDGTEIAANFNYQTEVRPAKTTSYSVKSFSSGCGMTPVTAPSSAMLVTVRPGIYMDPTEETKNLCEGTLVKVKVLSNVDFNANATFKVNALVGNTTAYSFPATKVGDYLEFRIPALPENIDRTLSYDKVNGLSISTTNPEYTSERSDGYVLRSKPGATVLPHSELIYKTPSLAMFGYTLHGKGPFTIVDEFDKTHYIEGAEAWYPEFYVEKTSDFKLKSISNACSRNETLPTIRLSLDTTGSATGIHLKPLNSSVCAQDSVEITFLTTGKFQHDNTFRIEGYTNCCNFQTFATVNKPGTYKIKIPASQAGTASLRIASSNPAMLSKTIQTELHSTLENFSIRPFGTPSEPAELLGSGQFPLTVTNERNDRLYSFTYSDGVTEKTLDFPRYDRTVYLPNPPAGSTTAFTIKSATNKCGTFPVNITTYLRTVPYRITVGGISPRDLDACQNGHLSIPFVTTGGDAAKASFSLQIAKDKSTEFTDLAKNITARQFDVKIPTDFATGLYQIRVTSSEGGVSNLVNLRIGSSPSAVLTTTEKDPIVLNSGSGIASATTFTGTPYWTVIYENGYKQVTSENPYTRILSAQNAKEFSIISVYNNCGYGPVSGKIAVKVNPDLNIYTDAQEVCEGESVDVRYDLRGDATLTNDYIRFQLEDTQSGKVINLDSTRIKSGSITLKLPAILTGNFYDFRATVQSYSLTATAKLTIKSKVDVTLSGNTTINAGDATQIQIQSNKQANEPIQYRLSDGTAGTFYGGSGNRETDIRVTPSVTTIYSIVSANNGCGEGKKSGAAIVEVNPSGSKSVTTTGWDAYEGSAFCLGDAFLVTYTQKGSFSSGNTMTVQISDTTGRNFKSVTTIGNSSPLRATVPADLFIGKKYRIRVVASDAGTASGAYEFPLSAGRKATIRFASESVISDASNIQKAVVLLDGTGPWDYTYGSDLHSNMEYSRTPVDTIYFPQNSTAEYYKLFSVSNQCGPGVIGTPNTIRLSVITGEAGYTPSQILVAPNPTQDQLIIKFPDPTIRTITLINSTGVVVLREEIAVKEKQISVHHLPSGIYILNIEGKNLKSVHKILKQ</sequence>
<dbReference type="Proteomes" id="UP000256373">
    <property type="component" value="Unassembled WGS sequence"/>
</dbReference>
<protein>
    <recommendedName>
        <fullName evidence="2">Secretion system C-terminal sorting domain-containing protein</fullName>
    </recommendedName>
</protein>